<dbReference type="Proteomes" id="UP000233551">
    <property type="component" value="Unassembled WGS sequence"/>
</dbReference>
<gene>
    <name evidence="1" type="ORF">CRG98_026158</name>
</gene>
<proteinExistence type="predicted"/>
<sequence>MRCSIKGTYFGCCTSYRSVTGVSQLILGRAGPGSLGARISGRLHGHQTVRQGSSDKRCDASAQAGECFPTRGKCGDSKLGSRESLVLVQQLILGRAGPGSLGARISGRPHGHQTVSP</sequence>
<evidence type="ECO:0000313" key="2">
    <source>
        <dbReference type="Proteomes" id="UP000233551"/>
    </source>
</evidence>
<dbReference type="EMBL" id="PGOL01001857">
    <property type="protein sequence ID" value="PKI53468.1"/>
    <property type="molecule type" value="Genomic_DNA"/>
</dbReference>
<organism evidence="1 2">
    <name type="scientific">Punica granatum</name>
    <name type="common">Pomegranate</name>
    <dbReference type="NCBI Taxonomy" id="22663"/>
    <lineage>
        <taxon>Eukaryota</taxon>
        <taxon>Viridiplantae</taxon>
        <taxon>Streptophyta</taxon>
        <taxon>Embryophyta</taxon>
        <taxon>Tracheophyta</taxon>
        <taxon>Spermatophyta</taxon>
        <taxon>Magnoliopsida</taxon>
        <taxon>eudicotyledons</taxon>
        <taxon>Gunneridae</taxon>
        <taxon>Pentapetalae</taxon>
        <taxon>rosids</taxon>
        <taxon>malvids</taxon>
        <taxon>Myrtales</taxon>
        <taxon>Lythraceae</taxon>
        <taxon>Punica</taxon>
    </lineage>
</organism>
<reference evidence="1 2" key="1">
    <citation type="submission" date="2017-11" db="EMBL/GenBank/DDBJ databases">
        <title>De-novo sequencing of pomegranate (Punica granatum L.) genome.</title>
        <authorList>
            <person name="Akparov Z."/>
            <person name="Amiraslanov A."/>
            <person name="Hajiyeva S."/>
            <person name="Abbasov M."/>
            <person name="Kaur K."/>
            <person name="Hamwieh A."/>
            <person name="Solovyev V."/>
            <person name="Salamov A."/>
            <person name="Braich B."/>
            <person name="Kosarev P."/>
            <person name="Mahmoud A."/>
            <person name="Hajiyev E."/>
            <person name="Babayeva S."/>
            <person name="Izzatullayeva V."/>
            <person name="Mammadov A."/>
            <person name="Mammadov A."/>
            <person name="Sharifova S."/>
            <person name="Ojaghi J."/>
            <person name="Eynullazada K."/>
            <person name="Bayramov B."/>
            <person name="Abdulazimova A."/>
            <person name="Shahmuradov I."/>
        </authorList>
    </citation>
    <scope>NUCLEOTIDE SEQUENCE [LARGE SCALE GENOMIC DNA]</scope>
    <source>
        <strain evidence="2">cv. AG2017</strain>
        <tissue evidence="1">Leaf</tissue>
    </source>
</reference>
<name>A0A2I0JB55_PUNGR</name>
<dbReference type="AlphaFoldDB" id="A0A2I0JB55"/>
<comment type="caution">
    <text evidence="1">The sequence shown here is derived from an EMBL/GenBank/DDBJ whole genome shotgun (WGS) entry which is preliminary data.</text>
</comment>
<evidence type="ECO:0000313" key="1">
    <source>
        <dbReference type="EMBL" id="PKI53468.1"/>
    </source>
</evidence>
<keyword evidence="2" id="KW-1185">Reference proteome</keyword>
<protein>
    <submittedName>
        <fullName evidence="1">Uncharacterized protein</fullName>
    </submittedName>
</protein>
<accession>A0A2I0JB55</accession>